<comment type="subcellular location">
    <subcellularLocation>
        <location evidence="1">Cell membrane</location>
        <topology evidence="1">Multi-pass membrane protein</topology>
    </subcellularLocation>
</comment>
<feature type="transmembrane region" description="Helical" evidence="6">
    <location>
        <begin position="263"/>
        <end position="280"/>
    </location>
</feature>
<evidence type="ECO:0000256" key="5">
    <source>
        <dbReference type="ARBA" id="ARBA00023136"/>
    </source>
</evidence>
<dbReference type="NCBIfam" id="TIGR00374">
    <property type="entry name" value="flippase-like domain"/>
    <property type="match status" value="1"/>
</dbReference>
<dbReference type="InterPro" id="IPR022791">
    <property type="entry name" value="L-PG_synthase/AglD"/>
</dbReference>
<feature type="transmembrane region" description="Helical" evidence="6">
    <location>
        <begin position="160"/>
        <end position="179"/>
    </location>
</feature>
<dbReference type="PANTHER" id="PTHR39087">
    <property type="entry name" value="UPF0104 MEMBRANE PROTEIN MJ1595"/>
    <property type="match status" value="1"/>
</dbReference>
<sequence length="322" mass="36325">MNQKIKNLLKVVLPLLLGVFLIWYSLSKVSIDKLLVYAQNANYSWIVLGMFLGLLSHISRAYRWRFMLLPIGYHVKFGNTFMAVFAAYLINYTIPRAGEVARASLLTNYEGVPFEKGFGTIVAERIADMIVMLGIMLITLFLQFDFIYGFLMERFNPLKVIMFMVIGLILFFIMAFFVTRSQSAIAIKIKTFVSGLVEGVLSIFKMRNKWAYIFHTLFIWGMYVLMFYVTTFAISELGVVQPGAVLVGFISASFSIAATNGGIGSYPLAVYAAFALFGIPEEPSIAYGWIMWASQTLVIIVCGGLSLIYLPIYNRKYIKIKG</sequence>
<feature type="transmembrane region" description="Helical" evidence="6">
    <location>
        <begin position="240"/>
        <end position="258"/>
    </location>
</feature>
<evidence type="ECO:0000256" key="2">
    <source>
        <dbReference type="ARBA" id="ARBA00022475"/>
    </source>
</evidence>
<dbReference type="PANTHER" id="PTHR39087:SF2">
    <property type="entry name" value="UPF0104 MEMBRANE PROTEIN MJ1595"/>
    <property type="match status" value="1"/>
</dbReference>
<evidence type="ECO:0000256" key="6">
    <source>
        <dbReference type="SAM" id="Phobius"/>
    </source>
</evidence>
<keyword evidence="5 6" id="KW-0472">Membrane</keyword>
<proteinExistence type="predicted"/>
<evidence type="ECO:0000313" key="8">
    <source>
        <dbReference type="Proteomes" id="UP000236592"/>
    </source>
</evidence>
<evidence type="ECO:0000313" key="7">
    <source>
        <dbReference type="EMBL" id="AUS04747.1"/>
    </source>
</evidence>
<evidence type="ECO:0000256" key="1">
    <source>
        <dbReference type="ARBA" id="ARBA00004651"/>
    </source>
</evidence>
<dbReference type="KEGG" id="taj:C1A40_04330"/>
<keyword evidence="4 6" id="KW-1133">Transmembrane helix</keyword>
<dbReference type="Proteomes" id="UP000236592">
    <property type="component" value="Chromosome"/>
</dbReference>
<name>A0A2I7SFS6_9FLAO</name>
<evidence type="ECO:0000256" key="3">
    <source>
        <dbReference type="ARBA" id="ARBA00022692"/>
    </source>
</evidence>
<reference evidence="8" key="1">
    <citation type="submission" date="2018-01" db="EMBL/GenBank/DDBJ databases">
        <title>Complete genome of Tamlana sp. UJ94.</title>
        <authorList>
            <person name="Jung J."/>
            <person name="Chung D."/>
            <person name="Bae S.S."/>
            <person name="Baek K."/>
        </authorList>
    </citation>
    <scope>NUCLEOTIDE SEQUENCE [LARGE SCALE GENOMIC DNA]</scope>
    <source>
        <strain evidence="8">UJ94</strain>
    </source>
</reference>
<dbReference type="AlphaFoldDB" id="A0A2I7SFS6"/>
<dbReference type="Pfam" id="PF03706">
    <property type="entry name" value="LPG_synthase_TM"/>
    <property type="match status" value="1"/>
</dbReference>
<gene>
    <name evidence="7" type="ORF">C1A40_04330</name>
</gene>
<protein>
    <submittedName>
        <fullName evidence="7">TIGR00374 family protein</fullName>
    </submittedName>
</protein>
<feature type="transmembrane region" description="Helical" evidence="6">
    <location>
        <begin position="43"/>
        <end position="62"/>
    </location>
</feature>
<dbReference type="GO" id="GO:0005886">
    <property type="term" value="C:plasma membrane"/>
    <property type="evidence" value="ECO:0007669"/>
    <property type="project" value="UniProtKB-SubCell"/>
</dbReference>
<feature type="transmembrane region" description="Helical" evidence="6">
    <location>
        <begin position="129"/>
        <end position="148"/>
    </location>
</feature>
<keyword evidence="3 6" id="KW-0812">Transmembrane</keyword>
<evidence type="ECO:0000256" key="4">
    <source>
        <dbReference type="ARBA" id="ARBA00022989"/>
    </source>
</evidence>
<dbReference type="OrthoDB" id="9812094at2"/>
<feature type="transmembrane region" description="Helical" evidence="6">
    <location>
        <begin position="286"/>
        <end position="312"/>
    </location>
</feature>
<keyword evidence="2" id="KW-1003">Cell membrane</keyword>
<keyword evidence="8" id="KW-1185">Reference proteome</keyword>
<dbReference type="EMBL" id="CP025938">
    <property type="protein sequence ID" value="AUS04747.1"/>
    <property type="molecule type" value="Genomic_DNA"/>
</dbReference>
<accession>A0A2I7SFS6</accession>
<organism evidence="7 8">
    <name type="scientific">Pseudotamlana carrageenivorans</name>
    <dbReference type="NCBI Taxonomy" id="2069432"/>
    <lineage>
        <taxon>Bacteria</taxon>
        <taxon>Pseudomonadati</taxon>
        <taxon>Bacteroidota</taxon>
        <taxon>Flavobacteriia</taxon>
        <taxon>Flavobacteriales</taxon>
        <taxon>Flavobacteriaceae</taxon>
        <taxon>Pseudotamlana</taxon>
    </lineage>
</organism>
<dbReference type="RefSeq" id="WP_102994825.1">
    <property type="nucleotide sequence ID" value="NZ_CP025938.1"/>
</dbReference>
<feature type="transmembrane region" description="Helical" evidence="6">
    <location>
        <begin position="211"/>
        <end position="234"/>
    </location>
</feature>